<sequence>MTLAAITMTAPEAASPVQMYRATYSPDDNKLRLYAASRLDPETYKSA</sequence>
<reference evidence="1" key="1">
    <citation type="submission" date="2021-03" db="EMBL/GenBank/DDBJ databases">
        <title>Whole genome sequence of tetracycline plasmid in Escherichia coli.</title>
        <authorList>
            <person name="Usui M."/>
            <person name="Fukuda A."/>
        </authorList>
    </citation>
    <scope>NUCLEOTIDE SEQUENCE</scope>
    <source>
        <strain evidence="1">I66</strain>
        <plasmid evidence="1">pI66</plasmid>
    </source>
</reference>
<evidence type="ECO:0000313" key="1">
    <source>
        <dbReference type="EMBL" id="BCT73693.1"/>
    </source>
</evidence>
<accession>A0A811APC3</accession>
<organism evidence="1">
    <name type="scientific">Escherichia coli</name>
    <dbReference type="NCBI Taxonomy" id="562"/>
    <lineage>
        <taxon>Bacteria</taxon>
        <taxon>Pseudomonadati</taxon>
        <taxon>Pseudomonadota</taxon>
        <taxon>Gammaproteobacteria</taxon>
        <taxon>Enterobacterales</taxon>
        <taxon>Enterobacteriaceae</taxon>
        <taxon>Escherichia</taxon>
    </lineage>
</organism>
<dbReference type="AlphaFoldDB" id="A0A811APC3"/>
<name>A0A811APC3_ECOLX</name>
<geneLocation type="plasmid" evidence="1">
    <name>pI66</name>
</geneLocation>
<protein>
    <submittedName>
        <fullName evidence="1">Uncharacterized protein</fullName>
    </submittedName>
</protein>
<dbReference type="EMBL" id="LC620533">
    <property type="protein sequence ID" value="BCT73693.1"/>
    <property type="molecule type" value="Genomic_DNA"/>
</dbReference>
<proteinExistence type="predicted"/>
<keyword evidence="1" id="KW-0614">Plasmid</keyword>